<evidence type="ECO:0000313" key="1">
    <source>
        <dbReference type="EMBL" id="QQR38849.1"/>
    </source>
</evidence>
<dbReference type="NCBIfam" id="TIGR03292">
    <property type="entry name" value="PhnH_redo"/>
    <property type="match status" value="1"/>
</dbReference>
<sequence length="193" mass="20703">MFSAGFADPVHDAQQAFRATLDALARPGTTHVLASAQEKIGAISADLASIMLTLTDHDTPIWLSPNLLNDDTRQAIGFHTGAPNTSDPAQAMFAFIEGALPRLDQFNLGTQDYPDRSTTMVVAVPALEGGPDLVLRGPGIEDHWHISPQGLPDDFVTQWSANRDLSPRGIDMLLVSSGKVMGLPRTVRIGEAH</sequence>
<dbReference type="GO" id="GO:0016829">
    <property type="term" value="F:lyase activity"/>
    <property type="evidence" value="ECO:0007669"/>
    <property type="project" value="UniProtKB-KW"/>
</dbReference>
<dbReference type="Gene3D" id="3.40.50.11310">
    <property type="entry name" value="Bacterial phosphonate metabolism protein PhnH"/>
    <property type="match status" value="1"/>
</dbReference>
<name>A0ABX7C6G0_9HYPH</name>
<evidence type="ECO:0000313" key="2">
    <source>
        <dbReference type="Proteomes" id="UP000595857"/>
    </source>
</evidence>
<dbReference type="Pfam" id="PF05845">
    <property type="entry name" value="PhnH"/>
    <property type="match status" value="1"/>
</dbReference>
<accession>A0ABX7C6G0</accession>
<dbReference type="PIRSF" id="PIRSF020680">
    <property type="entry name" value="PhnH"/>
    <property type="match status" value="1"/>
</dbReference>
<keyword evidence="2" id="KW-1185">Reference proteome</keyword>
<protein>
    <submittedName>
        <fullName evidence="1">Phosphonate C-P lyase system protein PhnH</fullName>
    </submittedName>
</protein>
<gene>
    <name evidence="1" type="primary">phnH</name>
    <name evidence="1" type="ORF">JI748_13985</name>
</gene>
<dbReference type="InterPro" id="IPR038058">
    <property type="entry name" value="PhnH-like_sp"/>
</dbReference>
<dbReference type="SUPFAM" id="SSF159709">
    <property type="entry name" value="PhnH-like"/>
    <property type="match status" value="1"/>
</dbReference>
<dbReference type="EMBL" id="CP068046">
    <property type="protein sequence ID" value="QQR38849.1"/>
    <property type="molecule type" value="Genomic_DNA"/>
</dbReference>
<dbReference type="InterPro" id="IPR008772">
    <property type="entry name" value="Phosphonate_metab_PhnH"/>
</dbReference>
<dbReference type="RefSeq" id="WP_201631868.1">
    <property type="nucleotide sequence ID" value="NZ_CP068046.1"/>
</dbReference>
<reference evidence="1 2" key="1">
    <citation type="submission" date="2021-01" db="EMBL/GenBank/DDBJ databases">
        <title>Genome seq and assembly of Devosia sp. LEGU1.</title>
        <authorList>
            <person name="Chhetri G."/>
        </authorList>
    </citation>
    <scope>NUCLEOTIDE SEQUENCE [LARGE SCALE GENOMIC DNA]</scope>
    <source>
        <strain evidence="1 2">LEGU1</strain>
    </source>
</reference>
<keyword evidence="1" id="KW-0456">Lyase</keyword>
<proteinExistence type="predicted"/>
<organism evidence="1 2">
    <name type="scientific">Devosia rhizoryzae</name>
    <dbReference type="NCBI Taxonomy" id="2774137"/>
    <lineage>
        <taxon>Bacteria</taxon>
        <taxon>Pseudomonadati</taxon>
        <taxon>Pseudomonadota</taxon>
        <taxon>Alphaproteobacteria</taxon>
        <taxon>Hyphomicrobiales</taxon>
        <taxon>Devosiaceae</taxon>
        <taxon>Devosia</taxon>
    </lineage>
</organism>
<dbReference type="Proteomes" id="UP000595857">
    <property type="component" value="Chromosome"/>
</dbReference>